<proteinExistence type="inferred from homology"/>
<evidence type="ECO:0000256" key="5">
    <source>
        <dbReference type="ARBA" id="ARBA00022771"/>
    </source>
</evidence>
<dbReference type="Pfam" id="PF04570">
    <property type="entry name" value="zf-FLZ"/>
    <property type="match status" value="1"/>
</dbReference>
<dbReference type="PANTHER" id="PTHR33059:SF81">
    <property type="entry name" value="FLZ-TYPE DOMAIN-CONTAINING PROTEIN"/>
    <property type="match status" value="1"/>
</dbReference>
<protein>
    <recommendedName>
        <fullName evidence="7">FLZ-type domain-containing protein</fullName>
    </recommendedName>
</protein>
<comment type="subcellular location">
    <subcellularLocation>
        <location evidence="1">Cytoplasm</location>
    </subcellularLocation>
</comment>
<gene>
    <name evidence="8" type="ORF">M0R45_017848</name>
</gene>
<name>A0AAW1XY90_RUBAR</name>
<organism evidence="8 9">
    <name type="scientific">Rubus argutus</name>
    <name type="common">Southern blackberry</name>
    <dbReference type="NCBI Taxonomy" id="59490"/>
    <lineage>
        <taxon>Eukaryota</taxon>
        <taxon>Viridiplantae</taxon>
        <taxon>Streptophyta</taxon>
        <taxon>Embryophyta</taxon>
        <taxon>Tracheophyta</taxon>
        <taxon>Spermatophyta</taxon>
        <taxon>Magnoliopsida</taxon>
        <taxon>eudicotyledons</taxon>
        <taxon>Gunneridae</taxon>
        <taxon>Pentapetalae</taxon>
        <taxon>rosids</taxon>
        <taxon>fabids</taxon>
        <taxon>Rosales</taxon>
        <taxon>Rosaceae</taxon>
        <taxon>Rosoideae</taxon>
        <taxon>Rosoideae incertae sedis</taxon>
        <taxon>Rubus</taxon>
    </lineage>
</organism>
<reference evidence="8 9" key="1">
    <citation type="journal article" date="2023" name="G3 (Bethesda)">
        <title>A chromosome-length genome assembly and annotation of blackberry (Rubus argutus, cv. 'Hillquist').</title>
        <authorList>
            <person name="Bruna T."/>
            <person name="Aryal R."/>
            <person name="Dudchenko O."/>
            <person name="Sargent D.J."/>
            <person name="Mead D."/>
            <person name="Buti M."/>
            <person name="Cavallini A."/>
            <person name="Hytonen T."/>
            <person name="Andres J."/>
            <person name="Pham M."/>
            <person name="Weisz D."/>
            <person name="Mascagni F."/>
            <person name="Usai G."/>
            <person name="Natali L."/>
            <person name="Bassil N."/>
            <person name="Fernandez G.E."/>
            <person name="Lomsadze A."/>
            <person name="Armour M."/>
            <person name="Olukolu B."/>
            <person name="Poorten T."/>
            <person name="Britton C."/>
            <person name="Davik J."/>
            <person name="Ashrafi H."/>
            <person name="Aiden E.L."/>
            <person name="Borodovsky M."/>
            <person name="Worthington M."/>
        </authorList>
    </citation>
    <scope>NUCLEOTIDE SEQUENCE [LARGE SCALE GENOMIC DNA]</scope>
    <source>
        <strain evidence="8">PI 553951</strain>
    </source>
</reference>
<dbReference type="InterPro" id="IPR007650">
    <property type="entry name" value="Zf-FLZ_dom"/>
</dbReference>
<evidence type="ECO:0000259" key="7">
    <source>
        <dbReference type="PROSITE" id="PS51795"/>
    </source>
</evidence>
<dbReference type="PROSITE" id="PS51795">
    <property type="entry name" value="ZF_FLZ"/>
    <property type="match status" value="1"/>
</dbReference>
<sequence>MAGKRMRLVRSKTSFDDMSAFDRQLPLQERRQPIKPPNNQIMTEKQTQKVSQPVATLSIWSSTSTQEHTSHFLDKCNYCRKTIGDKDEIYMYSSLSAFCSSECRIQQMLEDKLRERMMCGQSAEALSWHKMIIHNMKITW</sequence>
<comment type="caution">
    <text evidence="8">The sequence shown here is derived from an EMBL/GenBank/DDBJ whole genome shotgun (WGS) entry which is preliminary data.</text>
</comment>
<dbReference type="PANTHER" id="PTHR33059">
    <property type="entry name" value="FCS-LIKE ZINC FINGER 5"/>
    <property type="match status" value="1"/>
</dbReference>
<evidence type="ECO:0000256" key="2">
    <source>
        <dbReference type="ARBA" id="ARBA00009374"/>
    </source>
</evidence>
<dbReference type="EMBL" id="JBEDUW010000003">
    <property type="protein sequence ID" value="KAK9941231.1"/>
    <property type="molecule type" value="Genomic_DNA"/>
</dbReference>
<keyword evidence="4" id="KW-0479">Metal-binding</keyword>
<feature type="domain" description="FLZ-type" evidence="7">
    <location>
        <begin position="71"/>
        <end position="115"/>
    </location>
</feature>
<accession>A0AAW1XY90</accession>
<feature type="zinc finger region" description="FLZ-type" evidence="6">
    <location>
        <begin position="71"/>
        <end position="115"/>
    </location>
</feature>
<keyword evidence="5" id="KW-0862">Zinc</keyword>
<evidence type="ECO:0000256" key="1">
    <source>
        <dbReference type="ARBA" id="ARBA00004496"/>
    </source>
</evidence>
<keyword evidence="5" id="KW-0863">Zinc-finger</keyword>
<comment type="similarity">
    <text evidence="2">Belongs to the FLZ family.</text>
</comment>
<evidence type="ECO:0000256" key="4">
    <source>
        <dbReference type="ARBA" id="ARBA00022723"/>
    </source>
</evidence>
<evidence type="ECO:0000256" key="3">
    <source>
        <dbReference type="ARBA" id="ARBA00022490"/>
    </source>
</evidence>
<dbReference type="AlphaFoldDB" id="A0AAW1XY90"/>
<dbReference type="GO" id="GO:0008270">
    <property type="term" value="F:zinc ion binding"/>
    <property type="evidence" value="ECO:0007669"/>
    <property type="project" value="UniProtKB-KW"/>
</dbReference>
<keyword evidence="3" id="KW-0963">Cytoplasm</keyword>
<dbReference type="Proteomes" id="UP001457282">
    <property type="component" value="Unassembled WGS sequence"/>
</dbReference>
<evidence type="ECO:0000313" key="8">
    <source>
        <dbReference type="EMBL" id="KAK9941231.1"/>
    </source>
</evidence>
<keyword evidence="9" id="KW-1185">Reference proteome</keyword>
<dbReference type="GO" id="GO:0005737">
    <property type="term" value="C:cytoplasm"/>
    <property type="evidence" value="ECO:0007669"/>
    <property type="project" value="UniProtKB-SubCell"/>
</dbReference>
<evidence type="ECO:0000256" key="6">
    <source>
        <dbReference type="PROSITE-ProRule" id="PRU01131"/>
    </source>
</evidence>
<evidence type="ECO:0000313" key="9">
    <source>
        <dbReference type="Proteomes" id="UP001457282"/>
    </source>
</evidence>